<accession>A0ABU9I0G0</accession>
<protein>
    <recommendedName>
        <fullName evidence="3">SMI1 / KNR4 family (SUKH-1)</fullName>
    </recommendedName>
</protein>
<organism evidence="1 2">
    <name type="scientific">Flavobacterium arundinis</name>
    <dbReference type="NCBI Taxonomy" id="3139143"/>
    <lineage>
        <taxon>Bacteria</taxon>
        <taxon>Pseudomonadati</taxon>
        <taxon>Bacteroidota</taxon>
        <taxon>Flavobacteriia</taxon>
        <taxon>Flavobacteriales</taxon>
        <taxon>Flavobacteriaceae</taxon>
        <taxon>Flavobacterium</taxon>
    </lineage>
</organism>
<dbReference type="SUPFAM" id="SSF160631">
    <property type="entry name" value="SMI1/KNR4-like"/>
    <property type="match status" value="1"/>
</dbReference>
<evidence type="ECO:0008006" key="3">
    <source>
        <dbReference type="Google" id="ProtNLM"/>
    </source>
</evidence>
<sequence>MENNKESVFDRLIKESTSLGFAGGSYLESAIKRVLLHALSNSERLPYERKKQFEIPDEYLDYLSTVDNNTMKPASQDLYIYGLMEALSLTVNYFDCDAQPDYQPIFWLSVGHRSDRGNFFICCDKASELYGQVGEFYDSSPFRDMEDFGQVGTGFADFCDNVLAGKVY</sequence>
<keyword evidence="2" id="KW-1185">Reference proteome</keyword>
<proteinExistence type="predicted"/>
<gene>
    <name evidence="1" type="ORF">AAEO56_16685</name>
</gene>
<dbReference type="InterPro" id="IPR037883">
    <property type="entry name" value="Knr4/Smi1-like_sf"/>
</dbReference>
<evidence type="ECO:0000313" key="1">
    <source>
        <dbReference type="EMBL" id="MEL1245913.1"/>
    </source>
</evidence>
<reference evidence="1 2" key="1">
    <citation type="submission" date="2024-04" db="EMBL/GenBank/DDBJ databases">
        <title>Flavobacterium sp. DGU11 16S ribosomal RNA gene Genome sequencing and assembly.</title>
        <authorList>
            <person name="Park S."/>
        </authorList>
    </citation>
    <scope>NUCLEOTIDE SEQUENCE [LARGE SCALE GENOMIC DNA]</scope>
    <source>
        <strain evidence="1 2">DGU11</strain>
    </source>
</reference>
<dbReference type="RefSeq" id="WP_341698210.1">
    <property type="nucleotide sequence ID" value="NZ_JBBYHR010000010.1"/>
</dbReference>
<name>A0ABU9I0G0_9FLAO</name>
<dbReference type="Proteomes" id="UP001464555">
    <property type="component" value="Unassembled WGS sequence"/>
</dbReference>
<dbReference type="EMBL" id="JBBYHR010000010">
    <property type="protein sequence ID" value="MEL1245913.1"/>
    <property type="molecule type" value="Genomic_DNA"/>
</dbReference>
<evidence type="ECO:0000313" key="2">
    <source>
        <dbReference type="Proteomes" id="UP001464555"/>
    </source>
</evidence>
<comment type="caution">
    <text evidence="1">The sequence shown here is derived from an EMBL/GenBank/DDBJ whole genome shotgun (WGS) entry which is preliminary data.</text>
</comment>